<keyword evidence="2" id="KW-1185">Reference proteome</keyword>
<evidence type="ECO:0000313" key="2">
    <source>
        <dbReference type="Proteomes" id="UP000519439"/>
    </source>
</evidence>
<reference evidence="1 2" key="1">
    <citation type="submission" date="2020-08" db="EMBL/GenBank/DDBJ databases">
        <title>Genomic Encyclopedia of Type Strains, Phase IV (KMG-IV): sequencing the most valuable type-strain genomes for metagenomic binning, comparative biology and taxonomic classification.</title>
        <authorList>
            <person name="Goeker M."/>
        </authorList>
    </citation>
    <scope>NUCLEOTIDE SEQUENCE [LARGE SCALE GENOMIC DNA]</scope>
    <source>
        <strain evidence="1 2">DSM 15743</strain>
    </source>
</reference>
<dbReference type="Pfam" id="PF13692">
    <property type="entry name" value="Glyco_trans_1_4"/>
    <property type="match status" value="1"/>
</dbReference>
<organism evidence="1 2">
    <name type="scientific">Microvirga flocculans</name>
    <dbReference type="NCBI Taxonomy" id="217168"/>
    <lineage>
        <taxon>Bacteria</taxon>
        <taxon>Pseudomonadati</taxon>
        <taxon>Pseudomonadota</taxon>
        <taxon>Alphaproteobacteria</taxon>
        <taxon>Hyphomicrobiales</taxon>
        <taxon>Methylobacteriaceae</taxon>
        <taxon>Microvirga</taxon>
    </lineage>
</organism>
<sequence>MTSDSAPPIERKTILMIATRDLRGRMTGRKAVLRTTSDSLVGLGHRVLVAHFGDAQHNIRDEEANLNSRIQYFSLMGPRPWELVRQFVLEFLPGRKSLNECLYASKRAEKALRRIVHAENVEIVITDMIRTVGYGELLNLPWIADLDDLLSLRYRRIAKERRGLDGLLGYHKAPVLRALSWFIRPAARIILDKEATILERREITVARQANVTLTVSSAEAMALSKASLRPVSATPFCVQGPDHIAPLKTRVRHLVFLGGMSYQPNRNAVQMFDKQILGQLRSSGIHDITLDVIGEGEESIRREFSPNVRFVGYVEDLDHELQKYKAMLVPELLQGGIKTKIVHAALNGVVVLAHDSAIEGMGLERDINVLTWYSPQELAALLRRIQGTDSTLDRIAENALRWATVTFGVKQAEAKWKAHLESLNESCPKTSKGIEMKATELSRAS</sequence>
<dbReference type="AlphaFoldDB" id="A0A7W6IGA0"/>
<dbReference type="EMBL" id="JACIDC010000008">
    <property type="protein sequence ID" value="MBB4040794.1"/>
    <property type="molecule type" value="Genomic_DNA"/>
</dbReference>
<gene>
    <name evidence="1" type="ORF">GGR34_002453</name>
</gene>
<accession>A0A7W6IGA0</accession>
<dbReference type="Gene3D" id="3.40.50.2000">
    <property type="entry name" value="Glycogen Phosphorylase B"/>
    <property type="match status" value="1"/>
</dbReference>
<evidence type="ECO:0008006" key="3">
    <source>
        <dbReference type="Google" id="ProtNLM"/>
    </source>
</evidence>
<dbReference type="SUPFAM" id="SSF53756">
    <property type="entry name" value="UDP-Glycosyltransferase/glycogen phosphorylase"/>
    <property type="match status" value="1"/>
</dbReference>
<name>A0A7W6IGA0_9HYPH</name>
<evidence type="ECO:0000313" key="1">
    <source>
        <dbReference type="EMBL" id="MBB4040794.1"/>
    </source>
</evidence>
<comment type="caution">
    <text evidence="1">The sequence shown here is derived from an EMBL/GenBank/DDBJ whole genome shotgun (WGS) entry which is preliminary data.</text>
</comment>
<protein>
    <recommendedName>
        <fullName evidence="3">Glycosyltransferase</fullName>
    </recommendedName>
</protein>
<dbReference type="Proteomes" id="UP000519439">
    <property type="component" value="Unassembled WGS sequence"/>
</dbReference>
<proteinExistence type="predicted"/>